<evidence type="ECO:0000256" key="1">
    <source>
        <dbReference type="SAM" id="SignalP"/>
    </source>
</evidence>
<dbReference type="InParanoid" id="B0D402"/>
<dbReference type="OrthoDB" id="3116478at2759"/>
<gene>
    <name evidence="2" type="ORF">LACBIDRAFT_325149</name>
</gene>
<dbReference type="Proteomes" id="UP000001194">
    <property type="component" value="Unassembled WGS sequence"/>
</dbReference>
<dbReference type="RefSeq" id="XP_001878694.1">
    <property type="nucleotide sequence ID" value="XM_001878659.1"/>
</dbReference>
<dbReference type="AlphaFoldDB" id="B0D402"/>
<feature type="chain" id="PRO_5002747050" evidence="1">
    <location>
        <begin position="21"/>
        <end position="293"/>
    </location>
</feature>
<name>B0D402_LACBS</name>
<feature type="signal peptide" evidence="1">
    <location>
        <begin position="1"/>
        <end position="20"/>
    </location>
</feature>
<dbReference type="HOGENOM" id="CLU_950175_0_0_1"/>
<keyword evidence="3" id="KW-1185">Reference proteome</keyword>
<evidence type="ECO:0000313" key="2">
    <source>
        <dbReference type="EMBL" id="EDR10244.1"/>
    </source>
</evidence>
<dbReference type="GeneID" id="6074295"/>
<protein>
    <submittedName>
        <fullName evidence="2">Predicted protein</fullName>
    </submittedName>
</protein>
<evidence type="ECO:0000313" key="3">
    <source>
        <dbReference type="Proteomes" id="UP000001194"/>
    </source>
</evidence>
<dbReference type="KEGG" id="lbc:LACBIDRAFT_325149"/>
<accession>B0D402</accession>
<dbReference type="EMBL" id="DS547097">
    <property type="protein sequence ID" value="EDR10244.1"/>
    <property type="molecule type" value="Genomic_DNA"/>
</dbReference>
<proteinExistence type="predicted"/>
<organism evidence="3">
    <name type="scientific">Laccaria bicolor (strain S238N-H82 / ATCC MYA-4686)</name>
    <name type="common">Bicoloured deceiver</name>
    <name type="synonym">Laccaria laccata var. bicolor</name>
    <dbReference type="NCBI Taxonomy" id="486041"/>
    <lineage>
        <taxon>Eukaryota</taxon>
        <taxon>Fungi</taxon>
        <taxon>Dikarya</taxon>
        <taxon>Basidiomycota</taxon>
        <taxon>Agaricomycotina</taxon>
        <taxon>Agaricomycetes</taxon>
        <taxon>Agaricomycetidae</taxon>
        <taxon>Agaricales</taxon>
        <taxon>Agaricineae</taxon>
        <taxon>Hydnangiaceae</taxon>
        <taxon>Laccaria</taxon>
    </lineage>
</organism>
<sequence>MKFTLIFSTAFLASISFVNGAPVKAAAPAVIECQVKLGKELGVDLKDGAVLVCGLKFGKDVKIDTDFKVEGPISARALKFGKIDTDFKVEGPVSARALKFGKDVKVDTDLKVERAVFARELLTVSFFVHQKRMVELLRFALKPVKDVKLDDKYASAVWAREIKPLKEVNPDTEYADGTGLGDAVWVRNLKVRTVSCVDTDLAREKRTLYSENVASLCCVPPKNRASIIACLIVSNELPRDALSVPQSPENVDLEYPKPKLTNCSGLPHKRVNSSTFADADTAKHSNITSKAAD</sequence>
<keyword evidence="1" id="KW-0732">Signal</keyword>
<reference evidence="2 3" key="1">
    <citation type="journal article" date="2008" name="Nature">
        <title>The genome of Laccaria bicolor provides insights into mycorrhizal symbiosis.</title>
        <authorList>
            <person name="Martin F."/>
            <person name="Aerts A."/>
            <person name="Ahren D."/>
            <person name="Brun A."/>
            <person name="Danchin E.G.J."/>
            <person name="Duchaussoy F."/>
            <person name="Gibon J."/>
            <person name="Kohler A."/>
            <person name="Lindquist E."/>
            <person name="Pereda V."/>
            <person name="Salamov A."/>
            <person name="Shapiro H.J."/>
            <person name="Wuyts J."/>
            <person name="Blaudez D."/>
            <person name="Buee M."/>
            <person name="Brokstein P."/>
            <person name="Canbaeck B."/>
            <person name="Cohen D."/>
            <person name="Courty P.E."/>
            <person name="Coutinho P.M."/>
            <person name="Delaruelle C."/>
            <person name="Detter J.C."/>
            <person name="Deveau A."/>
            <person name="DiFazio S."/>
            <person name="Duplessis S."/>
            <person name="Fraissinet-Tachet L."/>
            <person name="Lucic E."/>
            <person name="Frey-Klett P."/>
            <person name="Fourrey C."/>
            <person name="Feussner I."/>
            <person name="Gay G."/>
            <person name="Grimwood J."/>
            <person name="Hoegger P.J."/>
            <person name="Jain P."/>
            <person name="Kilaru S."/>
            <person name="Labbe J."/>
            <person name="Lin Y.C."/>
            <person name="Legue V."/>
            <person name="Le Tacon F."/>
            <person name="Marmeisse R."/>
            <person name="Melayah D."/>
            <person name="Montanini B."/>
            <person name="Muratet M."/>
            <person name="Nehls U."/>
            <person name="Niculita-Hirzel H."/>
            <person name="Oudot-Le Secq M.P."/>
            <person name="Peter M."/>
            <person name="Quesneville H."/>
            <person name="Rajashekar B."/>
            <person name="Reich M."/>
            <person name="Rouhier N."/>
            <person name="Schmutz J."/>
            <person name="Yin T."/>
            <person name="Chalot M."/>
            <person name="Henrissat B."/>
            <person name="Kuees U."/>
            <person name="Lucas S."/>
            <person name="Van de Peer Y."/>
            <person name="Podila G.K."/>
            <person name="Polle A."/>
            <person name="Pukkila P.J."/>
            <person name="Richardson P.M."/>
            <person name="Rouze P."/>
            <person name="Sanders I.R."/>
            <person name="Stajich J.E."/>
            <person name="Tunlid A."/>
            <person name="Tuskan G."/>
            <person name="Grigoriev I.V."/>
        </authorList>
    </citation>
    <scope>NUCLEOTIDE SEQUENCE [LARGE SCALE GENOMIC DNA]</scope>
    <source>
        <strain evidence="3">S238N-H82 / ATCC MYA-4686</strain>
    </source>
</reference>